<evidence type="ECO:0000256" key="1">
    <source>
        <dbReference type="SAM" id="Phobius"/>
    </source>
</evidence>
<dbReference type="RefSeq" id="WP_128536209.1">
    <property type="nucleotide sequence ID" value="NZ_SBIW01000028.1"/>
</dbReference>
<feature type="transmembrane region" description="Helical" evidence="1">
    <location>
        <begin position="29"/>
        <end position="46"/>
    </location>
</feature>
<organism evidence="2 3">
    <name type="scientific">Mucilaginibacter gilvus</name>
    <dbReference type="NCBI Taxonomy" id="2305909"/>
    <lineage>
        <taxon>Bacteria</taxon>
        <taxon>Pseudomonadati</taxon>
        <taxon>Bacteroidota</taxon>
        <taxon>Sphingobacteriia</taxon>
        <taxon>Sphingobacteriales</taxon>
        <taxon>Sphingobacteriaceae</taxon>
        <taxon>Mucilaginibacter</taxon>
    </lineage>
</organism>
<proteinExistence type="predicted"/>
<dbReference type="Proteomes" id="UP000286701">
    <property type="component" value="Unassembled WGS sequence"/>
</dbReference>
<protein>
    <submittedName>
        <fullName evidence="2">Uncharacterized protein</fullName>
    </submittedName>
</protein>
<accession>A0A444MHU5</accession>
<keyword evidence="1" id="KW-0812">Transmembrane</keyword>
<dbReference type="AlphaFoldDB" id="A0A444MHU5"/>
<evidence type="ECO:0000313" key="3">
    <source>
        <dbReference type="Proteomes" id="UP000286701"/>
    </source>
</evidence>
<reference evidence="2 3" key="1">
    <citation type="submission" date="2019-01" db="EMBL/GenBank/DDBJ databases">
        <title>Mucilaginibacter antarcticum sp. nov., isolated from antarctic soil.</title>
        <authorList>
            <person name="Yan Y.-Q."/>
            <person name="Du Z.-J."/>
        </authorList>
    </citation>
    <scope>NUCLEOTIDE SEQUENCE [LARGE SCALE GENOMIC DNA]</scope>
    <source>
        <strain evidence="2 3">F01003</strain>
    </source>
</reference>
<keyword evidence="1" id="KW-0472">Membrane</keyword>
<comment type="caution">
    <text evidence="2">The sequence shown here is derived from an EMBL/GenBank/DDBJ whole genome shotgun (WGS) entry which is preliminary data.</text>
</comment>
<dbReference type="EMBL" id="SBIW01000028">
    <property type="protein sequence ID" value="RWY47225.1"/>
    <property type="molecule type" value="Genomic_DNA"/>
</dbReference>
<name>A0A444MHU5_9SPHI</name>
<keyword evidence="1" id="KW-1133">Transmembrane helix</keyword>
<gene>
    <name evidence="2" type="ORF">EPL05_22330</name>
</gene>
<feature type="transmembrane region" description="Helical" evidence="1">
    <location>
        <begin position="5"/>
        <end position="23"/>
    </location>
</feature>
<evidence type="ECO:0000313" key="2">
    <source>
        <dbReference type="EMBL" id="RWY47225.1"/>
    </source>
</evidence>
<keyword evidence="3" id="KW-1185">Reference proteome</keyword>
<sequence length="69" mass="8068">MKKYFFEIYFPLGIIVGPVIFMVTGVKLSLAFFFSIIAIMAIHLYLNKTVRITAFKHVKKLFSTMKKEF</sequence>